<keyword evidence="2" id="KW-1185">Reference proteome</keyword>
<reference evidence="1" key="1">
    <citation type="submission" date="2023-07" db="EMBL/GenBank/DDBJ databases">
        <title>Chromosome-level genome assembly of Artemia franciscana.</title>
        <authorList>
            <person name="Jo E."/>
        </authorList>
    </citation>
    <scope>NUCLEOTIDE SEQUENCE</scope>
    <source>
        <tissue evidence="1">Whole body</tissue>
    </source>
</reference>
<dbReference type="AlphaFoldDB" id="A0AA88I8Q4"/>
<evidence type="ECO:0000313" key="1">
    <source>
        <dbReference type="EMBL" id="KAK2717302.1"/>
    </source>
</evidence>
<sequence length="118" mass="13156">MPLRSAATLYCVNKSTLCWYYKSSAVPLATFHEKLDKLYSKYHLPADCVYNTDETGLLNVQQKCLKVLSPNGAKQLGATISQERGQLVTMVRTLNAIRSIIPLGKALRWCSTRTIACC</sequence>
<proteinExistence type="predicted"/>
<organism evidence="1 2">
    <name type="scientific">Artemia franciscana</name>
    <name type="common">Brine shrimp</name>
    <name type="synonym">Artemia sanfranciscana</name>
    <dbReference type="NCBI Taxonomy" id="6661"/>
    <lineage>
        <taxon>Eukaryota</taxon>
        <taxon>Metazoa</taxon>
        <taxon>Ecdysozoa</taxon>
        <taxon>Arthropoda</taxon>
        <taxon>Crustacea</taxon>
        <taxon>Branchiopoda</taxon>
        <taxon>Anostraca</taxon>
        <taxon>Artemiidae</taxon>
        <taxon>Artemia</taxon>
    </lineage>
</organism>
<evidence type="ECO:0000313" key="2">
    <source>
        <dbReference type="Proteomes" id="UP001187531"/>
    </source>
</evidence>
<gene>
    <name evidence="1" type="ORF">QYM36_006173</name>
</gene>
<accession>A0AA88I8Q4</accession>
<comment type="caution">
    <text evidence="1">The sequence shown here is derived from an EMBL/GenBank/DDBJ whole genome shotgun (WGS) entry which is preliminary data.</text>
</comment>
<dbReference type="Proteomes" id="UP001187531">
    <property type="component" value="Unassembled WGS sequence"/>
</dbReference>
<name>A0AA88I8Q4_ARTSF</name>
<protein>
    <submittedName>
        <fullName evidence="1">Uncharacterized protein</fullName>
    </submittedName>
</protein>
<dbReference type="EMBL" id="JAVRJZ010000010">
    <property type="protein sequence ID" value="KAK2717302.1"/>
    <property type="molecule type" value="Genomic_DNA"/>
</dbReference>